<evidence type="ECO:0000256" key="1">
    <source>
        <dbReference type="SAM" id="SignalP"/>
    </source>
</evidence>
<gene>
    <name evidence="2" type="ORF">KIH74_21935</name>
</gene>
<evidence type="ECO:0000313" key="2">
    <source>
        <dbReference type="EMBL" id="MBT0771615.1"/>
    </source>
</evidence>
<dbReference type="Proteomes" id="UP001197247">
    <property type="component" value="Unassembled WGS sequence"/>
</dbReference>
<feature type="chain" id="PRO_5046465018" description="Lipoprotein" evidence="1">
    <location>
        <begin position="29"/>
        <end position="121"/>
    </location>
</feature>
<comment type="caution">
    <text evidence="2">The sequence shown here is derived from an EMBL/GenBank/DDBJ whole genome shotgun (WGS) entry which is preliminary data.</text>
</comment>
<keyword evidence="3" id="KW-1185">Reference proteome</keyword>
<protein>
    <recommendedName>
        <fullName evidence="4">Lipoprotein</fullName>
    </recommendedName>
</protein>
<keyword evidence="1" id="KW-0732">Signal</keyword>
<feature type="signal peptide" evidence="1">
    <location>
        <begin position="1"/>
        <end position="28"/>
    </location>
</feature>
<dbReference type="EMBL" id="JAHBAY010000009">
    <property type="protein sequence ID" value="MBT0771615.1"/>
    <property type="molecule type" value="Genomic_DNA"/>
</dbReference>
<accession>A0ABS5TKI8</accession>
<evidence type="ECO:0000313" key="3">
    <source>
        <dbReference type="Proteomes" id="UP001197247"/>
    </source>
</evidence>
<proteinExistence type="predicted"/>
<name>A0ABS5TKI8_9ACTN</name>
<dbReference type="PROSITE" id="PS51257">
    <property type="entry name" value="PROKAR_LIPOPROTEIN"/>
    <property type="match status" value="1"/>
</dbReference>
<dbReference type="RefSeq" id="WP_214157980.1">
    <property type="nucleotide sequence ID" value="NZ_JAHBAY010000009.1"/>
</dbReference>
<organism evidence="2 3">
    <name type="scientific">Kineosporia corallincola</name>
    <dbReference type="NCBI Taxonomy" id="2835133"/>
    <lineage>
        <taxon>Bacteria</taxon>
        <taxon>Bacillati</taxon>
        <taxon>Actinomycetota</taxon>
        <taxon>Actinomycetes</taxon>
        <taxon>Kineosporiales</taxon>
        <taxon>Kineosporiaceae</taxon>
        <taxon>Kineosporia</taxon>
    </lineage>
</organism>
<sequence>MLHARSVTTLVLVSVAGALLGGCSVTEAVPVSAATVAFVAVCQDARTGTVLTDGYCLGGHPGAAWRYYDDSLYRAADPGAFTAGQKPDGGLSTLPTPDATTTVEVQWGRHALTIERHPATS</sequence>
<reference evidence="2 3" key="1">
    <citation type="submission" date="2021-05" db="EMBL/GenBank/DDBJ databases">
        <title>Kineosporia and Streptomyces sp. nov. two new marine actinobacteria isolated from Coral.</title>
        <authorList>
            <person name="Buangrab K."/>
            <person name="Sutthacheep M."/>
            <person name="Yeemin T."/>
            <person name="Harunari E."/>
            <person name="Igarashi Y."/>
            <person name="Kanchanasin P."/>
            <person name="Tanasupawat S."/>
            <person name="Phongsopitanun W."/>
        </authorList>
    </citation>
    <scope>NUCLEOTIDE SEQUENCE [LARGE SCALE GENOMIC DNA]</scope>
    <source>
        <strain evidence="2 3">J2-2</strain>
    </source>
</reference>
<evidence type="ECO:0008006" key="4">
    <source>
        <dbReference type="Google" id="ProtNLM"/>
    </source>
</evidence>